<keyword evidence="16" id="KW-1185">Reference proteome</keyword>
<evidence type="ECO:0000256" key="2">
    <source>
        <dbReference type="ARBA" id="ARBA00011738"/>
    </source>
</evidence>
<feature type="transmembrane region" description="Helical" evidence="14">
    <location>
        <begin position="144"/>
        <end position="163"/>
    </location>
</feature>
<evidence type="ECO:0000256" key="14">
    <source>
        <dbReference type="SAM" id="Phobius"/>
    </source>
</evidence>
<evidence type="ECO:0000313" key="16">
    <source>
        <dbReference type="Proteomes" id="UP001498469"/>
    </source>
</evidence>
<evidence type="ECO:0000256" key="6">
    <source>
        <dbReference type="ARBA" id="ARBA00022683"/>
    </source>
</evidence>
<feature type="transmembrane region" description="Helical" evidence="14">
    <location>
        <begin position="219"/>
        <end position="237"/>
    </location>
</feature>
<dbReference type="NCBIfam" id="NF009553">
    <property type="entry name" value="PRK12997.1-5"/>
    <property type="match status" value="1"/>
</dbReference>
<evidence type="ECO:0000256" key="12">
    <source>
        <dbReference type="ARBA" id="ARBA00039702"/>
    </source>
</evidence>
<dbReference type="EMBL" id="JAZHFS010000032">
    <property type="protein sequence ID" value="MEF2114876.1"/>
    <property type="molecule type" value="Genomic_DNA"/>
</dbReference>
<evidence type="ECO:0000256" key="1">
    <source>
        <dbReference type="ARBA" id="ARBA00004651"/>
    </source>
</evidence>
<dbReference type="InterPro" id="IPR051562">
    <property type="entry name" value="Ascorbate-PTS_EIIC"/>
</dbReference>
<comment type="subcellular location">
    <subcellularLocation>
        <location evidence="1">Cell membrane</location>
        <topology evidence="1">Multi-pass membrane protein</topology>
    </subcellularLocation>
</comment>
<feature type="transmembrane region" description="Helical" evidence="14">
    <location>
        <begin position="311"/>
        <end position="330"/>
    </location>
</feature>
<feature type="transmembrane region" description="Helical" evidence="14">
    <location>
        <begin position="115"/>
        <end position="138"/>
    </location>
</feature>
<keyword evidence="5" id="KW-0762">Sugar transport</keyword>
<dbReference type="NCBIfam" id="NF006920">
    <property type="entry name" value="PRK09410.1-2"/>
    <property type="match status" value="1"/>
</dbReference>
<evidence type="ECO:0000313" key="15">
    <source>
        <dbReference type="EMBL" id="MEF2114876.1"/>
    </source>
</evidence>
<feature type="transmembrane region" description="Helical" evidence="14">
    <location>
        <begin position="336"/>
        <end position="358"/>
    </location>
</feature>
<dbReference type="PANTHER" id="PTHR33843">
    <property type="entry name" value="ASCORBATE-SPECIFIC PTS SYSTEM EIIC COMPONENT"/>
    <property type="match status" value="1"/>
</dbReference>
<feature type="transmembrane region" description="Helical" evidence="14">
    <location>
        <begin position="249"/>
        <end position="270"/>
    </location>
</feature>
<keyword evidence="8 14" id="KW-1133">Transmembrane helix</keyword>
<name>A0ABU7UVD3_9CLOT</name>
<dbReference type="PANTHER" id="PTHR33843:SF4">
    <property type="entry name" value="ASCORBATE-SPECIFIC PTS SYSTEM EIIC COMPONENT"/>
    <property type="match status" value="1"/>
</dbReference>
<reference evidence="15 16" key="1">
    <citation type="submission" date="2023-11" db="EMBL/GenBank/DDBJ databases">
        <title>Draft genome sequence of a psychrophilic Clostridium strain from permafrost water brine.</title>
        <authorList>
            <person name="Shcherbakova V.A."/>
            <person name="Trubitsyn V.E."/>
            <person name="Zakharyuk A.G."/>
        </authorList>
    </citation>
    <scope>NUCLEOTIDE SEQUENCE [LARGE SCALE GENOMIC DNA]</scope>
    <source>
        <strain evidence="15 16">14F</strain>
    </source>
</reference>
<dbReference type="RefSeq" id="WP_216254807.1">
    <property type="nucleotide sequence ID" value="NZ_JAZHFS010000032.1"/>
</dbReference>
<organism evidence="15 16">
    <name type="scientific">Clostridium frigoriphilum</name>
    <dbReference type="NCBI Taxonomy" id="443253"/>
    <lineage>
        <taxon>Bacteria</taxon>
        <taxon>Bacillati</taxon>
        <taxon>Bacillota</taxon>
        <taxon>Clostridia</taxon>
        <taxon>Eubacteriales</taxon>
        <taxon>Clostridiaceae</taxon>
        <taxon>Clostridium</taxon>
    </lineage>
</organism>
<evidence type="ECO:0000256" key="10">
    <source>
        <dbReference type="ARBA" id="ARBA00037387"/>
    </source>
</evidence>
<accession>A0ABU7UVD3</accession>
<evidence type="ECO:0000256" key="11">
    <source>
        <dbReference type="ARBA" id="ARBA00038218"/>
    </source>
</evidence>
<evidence type="ECO:0000256" key="3">
    <source>
        <dbReference type="ARBA" id="ARBA00022448"/>
    </source>
</evidence>
<evidence type="ECO:0000256" key="5">
    <source>
        <dbReference type="ARBA" id="ARBA00022597"/>
    </source>
</evidence>
<comment type="function">
    <text evidence="10">The phosphoenolpyruvate-dependent sugar phosphotransferase system (sugar PTS), a major carbohydrate active transport system, catalyzes the phosphorylation of incoming sugar substrates concomitantly with their translocation across the cell membrane. The enzyme II UlaABC PTS system is involved in ascorbate transport.</text>
</comment>
<keyword evidence="6" id="KW-0598">Phosphotransferase system</keyword>
<gene>
    <name evidence="15" type="ORF">SJI18_21545</name>
</gene>
<comment type="subunit">
    <text evidence="2">Homodimer.</text>
</comment>
<keyword evidence="4" id="KW-1003">Cell membrane</keyword>
<keyword evidence="3" id="KW-0813">Transport</keyword>
<feature type="transmembrane region" description="Helical" evidence="14">
    <location>
        <begin position="42"/>
        <end position="69"/>
    </location>
</feature>
<keyword evidence="7 14" id="KW-0812">Transmembrane</keyword>
<dbReference type="Proteomes" id="UP001498469">
    <property type="component" value="Unassembled WGS sequence"/>
</dbReference>
<feature type="transmembrane region" description="Helical" evidence="14">
    <location>
        <begin position="365"/>
        <end position="387"/>
    </location>
</feature>
<dbReference type="Pfam" id="PF03611">
    <property type="entry name" value="EIIC-GAT"/>
    <property type="match status" value="1"/>
</dbReference>
<evidence type="ECO:0000256" key="7">
    <source>
        <dbReference type="ARBA" id="ARBA00022692"/>
    </source>
</evidence>
<evidence type="ECO:0000256" key="9">
    <source>
        <dbReference type="ARBA" id="ARBA00023136"/>
    </source>
</evidence>
<comment type="similarity">
    <text evidence="11">Belongs to the UlaA family.</text>
</comment>
<feature type="transmembrane region" description="Helical" evidence="14">
    <location>
        <begin position="12"/>
        <end position="30"/>
    </location>
</feature>
<proteinExistence type="inferred from homology"/>
<feature type="transmembrane region" description="Helical" evidence="14">
    <location>
        <begin position="419"/>
        <end position="437"/>
    </location>
</feature>
<protein>
    <recommendedName>
        <fullName evidence="12">Ascorbate-specific PTS system EIIC component</fullName>
    </recommendedName>
    <alternativeName>
        <fullName evidence="13">Ascorbate-specific permease IIC component UlaA</fullName>
    </alternativeName>
</protein>
<keyword evidence="9 14" id="KW-0472">Membrane</keyword>
<sequence length="452" mass="47541">MNFIISFFKEPAIIVGIMALIGLVALKKPISKIVTGTFKTIIGFVIFQIGSTAIADSLGVLGTAFQSAFHMQGVVPTNEAIIALVQKNFGMEMALIMAFGFIVNLIIARFTSLKYVFLTGHHMLFMAGLLAAILTAVGFSGVELIVVGSLLLGATMVITPAMVQPYYRKVTGSDSVAMGHFNALTYVIAAEVSKRFGNKEHSTEDIKVPEGLSFFKDNVISTALVMLILFIVTIQLADNTVAAKLAAGGNITVFSIMSAMKFTAGFVIVLQGVRMMLAEIVPAFKGISEKIVPNAIPALDCPVIFPFAPNAVIIGFLASLAGAIAMFLILPFTGLAIMIPGLIPAFFVGAAAGVLANAQGGLKGTIIGCFVNGAILNLLPAFLLPLLGNLGYANSTFGDSDFVFDGIVVGQIGKVFSKVGVYGLLGIILIVFVGLTIRSNSKNAKDSKKINV</sequence>
<evidence type="ECO:0000256" key="4">
    <source>
        <dbReference type="ARBA" id="ARBA00022475"/>
    </source>
</evidence>
<evidence type="ECO:0000256" key="8">
    <source>
        <dbReference type="ARBA" id="ARBA00022989"/>
    </source>
</evidence>
<dbReference type="InterPro" id="IPR004703">
    <property type="entry name" value="PTS_sugar-sp_permease"/>
</dbReference>
<feature type="transmembrane region" description="Helical" evidence="14">
    <location>
        <begin position="89"/>
        <end position="108"/>
    </location>
</feature>
<evidence type="ECO:0000256" key="13">
    <source>
        <dbReference type="ARBA" id="ARBA00042859"/>
    </source>
</evidence>
<comment type="caution">
    <text evidence="15">The sequence shown here is derived from an EMBL/GenBank/DDBJ whole genome shotgun (WGS) entry which is preliminary data.</text>
</comment>